<dbReference type="SUPFAM" id="SSF53697">
    <property type="entry name" value="SIS domain"/>
    <property type="match status" value="1"/>
</dbReference>
<dbReference type="GO" id="GO:0016853">
    <property type="term" value="F:isomerase activity"/>
    <property type="evidence" value="ECO:0007669"/>
    <property type="project" value="UniProtKB-KW"/>
</dbReference>
<sequence length="201" mass="20356">MSCVVAETPSLSAYLETCADRMRAAATFDLDAAFNRAVEAISAALIGGRPLLVCGNGGSMADAQHIAGELVARFLLNRKGLPVIALGSNPATLTAWANDVDYPSLFAREVEAFGGAGGVLLGISTSGNSANVLAAFARARALGMTTVALTGGAGGKMAEPGAVDVCLCPAAPNTPSIQEIHTPIYHLLCQLVEARCAAALG</sequence>
<dbReference type="GO" id="GO:1901135">
    <property type="term" value="P:carbohydrate derivative metabolic process"/>
    <property type="evidence" value="ECO:0007669"/>
    <property type="project" value="InterPro"/>
</dbReference>
<dbReference type="EC" id="5.3.1.28" evidence="2"/>
<dbReference type="PANTHER" id="PTHR30390">
    <property type="entry name" value="SEDOHEPTULOSE 7-PHOSPHATE ISOMERASE / DNAA INITIATOR-ASSOCIATING FACTOR FOR REPLICATION INITIATION"/>
    <property type="match status" value="1"/>
</dbReference>
<organism evidence="2">
    <name type="scientific">uncultured Alphaproteobacteria bacterium</name>
    <dbReference type="NCBI Taxonomy" id="91750"/>
    <lineage>
        <taxon>Bacteria</taxon>
        <taxon>Pseudomonadati</taxon>
        <taxon>Pseudomonadota</taxon>
        <taxon>Alphaproteobacteria</taxon>
        <taxon>environmental samples</taxon>
    </lineage>
</organism>
<dbReference type="InterPro" id="IPR046348">
    <property type="entry name" value="SIS_dom_sf"/>
</dbReference>
<gene>
    <name evidence="2" type="primary">gmhA</name>
    <name evidence="2" type="ORF">KL86APRO_20243</name>
</gene>
<dbReference type="InterPro" id="IPR001347">
    <property type="entry name" value="SIS_dom"/>
</dbReference>
<proteinExistence type="predicted"/>
<dbReference type="GO" id="GO:0097367">
    <property type="term" value="F:carbohydrate derivative binding"/>
    <property type="evidence" value="ECO:0007669"/>
    <property type="project" value="InterPro"/>
</dbReference>
<feature type="domain" description="SIS" evidence="1">
    <location>
        <begin position="41"/>
        <end position="201"/>
    </location>
</feature>
<dbReference type="Gene3D" id="3.40.50.10490">
    <property type="entry name" value="Glucose-6-phosphate isomerase like protein, domain 1"/>
    <property type="match status" value="1"/>
</dbReference>
<evidence type="ECO:0000313" key="2">
    <source>
        <dbReference type="EMBL" id="SBW11598.1"/>
    </source>
</evidence>
<dbReference type="CDD" id="cd05006">
    <property type="entry name" value="SIS_GmhA"/>
    <property type="match status" value="1"/>
</dbReference>
<dbReference type="InterPro" id="IPR050099">
    <property type="entry name" value="SIS_GmhA/DiaA_subfam"/>
</dbReference>
<protein>
    <submittedName>
        <fullName evidence="2">Phosphoheptose isomerase</fullName>
        <ecNumber evidence="2">5.3.1.28</ecNumber>
    </submittedName>
</protein>
<dbReference type="AlphaFoldDB" id="A0A212KIY2"/>
<dbReference type="Pfam" id="PF13580">
    <property type="entry name" value="SIS_2"/>
    <property type="match status" value="1"/>
</dbReference>
<accession>A0A212KIY2</accession>
<name>A0A212KIY2_9PROT</name>
<dbReference type="PANTHER" id="PTHR30390:SF6">
    <property type="entry name" value="DNAA INITIATOR-ASSOCIATING PROTEIN DIAA"/>
    <property type="match status" value="1"/>
</dbReference>
<keyword evidence="2" id="KW-0413">Isomerase</keyword>
<evidence type="ECO:0000259" key="1">
    <source>
        <dbReference type="PROSITE" id="PS51464"/>
    </source>
</evidence>
<dbReference type="InterPro" id="IPR035461">
    <property type="entry name" value="GmhA/DiaA"/>
</dbReference>
<dbReference type="PROSITE" id="PS51464">
    <property type="entry name" value="SIS"/>
    <property type="match status" value="1"/>
</dbReference>
<reference evidence="2" key="1">
    <citation type="submission" date="2016-04" db="EMBL/GenBank/DDBJ databases">
        <authorList>
            <person name="Evans L.H."/>
            <person name="Alamgir A."/>
            <person name="Owens N."/>
            <person name="Weber N.D."/>
            <person name="Virtaneva K."/>
            <person name="Barbian K."/>
            <person name="Babar A."/>
            <person name="Rosenke K."/>
        </authorList>
    </citation>
    <scope>NUCLEOTIDE SEQUENCE</scope>
    <source>
        <strain evidence="2">86</strain>
    </source>
</reference>
<dbReference type="EMBL" id="FLUO01000002">
    <property type="protein sequence ID" value="SBW11598.1"/>
    <property type="molecule type" value="Genomic_DNA"/>
</dbReference>